<organism evidence="1 2">
    <name type="scientific">Sanguibacter gelidistatuariae</name>
    <dbReference type="NCBI Taxonomy" id="1814289"/>
    <lineage>
        <taxon>Bacteria</taxon>
        <taxon>Bacillati</taxon>
        <taxon>Actinomycetota</taxon>
        <taxon>Actinomycetes</taxon>
        <taxon>Micrococcales</taxon>
        <taxon>Sanguibacteraceae</taxon>
        <taxon>Sanguibacter</taxon>
    </lineage>
</organism>
<dbReference type="AlphaFoldDB" id="A0A1G6TAI5"/>
<sequence>MAGVEDEDTGAFARLWHAIVDQTITEAAFVEMVIDARRSQSDYDGGIRLRRMVEPLLVRAQQAAQAPADLTMDDLVLVQRMVYGVVVTAHDDAEARRAAERVLQLIGPTDGDDGAS</sequence>
<dbReference type="OrthoDB" id="3192968at2"/>
<dbReference type="Proteomes" id="UP000199039">
    <property type="component" value="Unassembled WGS sequence"/>
</dbReference>
<evidence type="ECO:0000313" key="1">
    <source>
        <dbReference type="EMBL" id="SDD26029.1"/>
    </source>
</evidence>
<keyword evidence="2" id="KW-1185">Reference proteome</keyword>
<dbReference type="EMBL" id="FMYH01000006">
    <property type="protein sequence ID" value="SDD26029.1"/>
    <property type="molecule type" value="Genomic_DNA"/>
</dbReference>
<accession>A0A1G6TAI5</accession>
<gene>
    <name evidence="1" type="ORF">SAMN05216410_3067</name>
</gene>
<protein>
    <recommendedName>
        <fullName evidence="3">Transcriptional repressor C-terminal</fullName>
    </recommendedName>
</protein>
<evidence type="ECO:0000313" key="2">
    <source>
        <dbReference type="Proteomes" id="UP000199039"/>
    </source>
</evidence>
<name>A0A1G6TAI5_9MICO</name>
<proteinExistence type="predicted"/>
<evidence type="ECO:0008006" key="3">
    <source>
        <dbReference type="Google" id="ProtNLM"/>
    </source>
</evidence>
<dbReference type="Gene3D" id="1.10.357.10">
    <property type="entry name" value="Tetracycline Repressor, domain 2"/>
    <property type="match status" value="1"/>
</dbReference>
<reference evidence="1 2" key="1">
    <citation type="submission" date="2016-09" db="EMBL/GenBank/DDBJ databases">
        <authorList>
            <person name="Capua I."/>
            <person name="De Benedictis P."/>
            <person name="Joannis T."/>
            <person name="Lombin L.H."/>
            <person name="Cattoli G."/>
        </authorList>
    </citation>
    <scope>NUCLEOTIDE SEQUENCE [LARGE SCALE GENOMIC DNA]</scope>
    <source>
        <strain evidence="1 2">ISLP-3</strain>
    </source>
</reference>
<dbReference type="RefSeq" id="WP_093184680.1">
    <property type="nucleotide sequence ID" value="NZ_FMYH01000006.1"/>
</dbReference>